<protein>
    <submittedName>
        <fullName evidence="2">Uncharacterized protein</fullName>
    </submittedName>
</protein>
<dbReference type="EMBL" id="FOIJ01000013">
    <property type="protein sequence ID" value="SEU28488.1"/>
    <property type="molecule type" value="Genomic_DNA"/>
</dbReference>
<evidence type="ECO:0000313" key="2">
    <source>
        <dbReference type="EMBL" id="SEU28488.1"/>
    </source>
</evidence>
<feature type="non-terminal residue" evidence="2">
    <location>
        <position position="1"/>
    </location>
</feature>
<feature type="region of interest" description="Disordered" evidence="1">
    <location>
        <begin position="182"/>
        <end position="203"/>
    </location>
</feature>
<sequence>SNSFSIGSSLWGTRQVSHSAPLRHDGARRADTLHRARHRLSDARGLHGARRRTSTLARFTGPSFPCPTCAHASRPTRGAPRGPQASLDARALHRAQLHLSDARAACPTRWGLHGLHRRASTLARSTGPIFPCPTLARAACPTRWGLHGPQLPLSDARAACPTRWGLHGPSFPCPTRAHAACPTRGGSTGPAGQPRRSRAPRAQLHLSDARARCLSDARGSTGPTSEPRVTDRCAPCLYRQVAPRHDGDRRADTDVFQLVQGPR</sequence>
<evidence type="ECO:0000313" key="3">
    <source>
        <dbReference type="Proteomes" id="UP000199181"/>
    </source>
</evidence>
<organism evidence="2 3">
    <name type="scientific">Stigmatella erecta</name>
    <dbReference type="NCBI Taxonomy" id="83460"/>
    <lineage>
        <taxon>Bacteria</taxon>
        <taxon>Pseudomonadati</taxon>
        <taxon>Myxococcota</taxon>
        <taxon>Myxococcia</taxon>
        <taxon>Myxococcales</taxon>
        <taxon>Cystobacterineae</taxon>
        <taxon>Archangiaceae</taxon>
        <taxon>Stigmatella</taxon>
    </lineage>
</organism>
<evidence type="ECO:0000256" key="1">
    <source>
        <dbReference type="SAM" id="MobiDB-lite"/>
    </source>
</evidence>
<accession>A0A1I0KTH3</accession>
<proteinExistence type="predicted"/>
<name>A0A1I0KTH3_9BACT</name>
<gene>
    <name evidence="2" type="ORF">SAMN05443639_113174</name>
</gene>
<reference evidence="3" key="1">
    <citation type="submission" date="2016-10" db="EMBL/GenBank/DDBJ databases">
        <authorList>
            <person name="Varghese N."/>
            <person name="Submissions S."/>
        </authorList>
    </citation>
    <scope>NUCLEOTIDE SEQUENCE [LARGE SCALE GENOMIC DNA]</scope>
    <source>
        <strain evidence="3">DSM 16858</strain>
    </source>
</reference>
<dbReference type="AlphaFoldDB" id="A0A1I0KTH3"/>
<dbReference type="Proteomes" id="UP000199181">
    <property type="component" value="Unassembled WGS sequence"/>
</dbReference>
<keyword evidence="3" id="KW-1185">Reference proteome</keyword>